<dbReference type="GO" id="GO:0005886">
    <property type="term" value="C:plasma membrane"/>
    <property type="evidence" value="ECO:0007669"/>
    <property type="project" value="TreeGrafter"/>
</dbReference>
<feature type="domain" description="Histidine kinase" evidence="12">
    <location>
        <begin position="254"/>
        <end position="467"/>
    </location>
</feature>
<dbReference type="InterPro" id="IPR003594">
    <property type="entry name" value="HATPase_dom"/>
</dbReference>
<evidence type="ECO:0000259" key="13">
    <source>
        <dbReference type="PROSITE" id="PS50885"/>
    </source>
</evidence>
<dbReference type="SMART" id="SM00388">
    <property type="entry name" value="HisKA"/>
    <property type="match status" value="1"/>
</dbReference>
<evidence type="ECO:0000256" key="4">
    <source>
        <dbReference type="ARBA" id="ARBA00022553"/>
    </source>
</evidence>
<accession>A0A9D2D147</accession>
<dbReference type="InterPro" id="IPR003660">
    <property type="entry name" value="HAMP_dom"/>
</dbReference>
<feature type="transmembrane region" description="Helical" evidence="11">
    <location>
        <begin position="171"/>
        <end position="190"/>
    </location>
</feature>
<dbReference type="GO" id="GO:0000155">
    <property type="term" value="F:phosphorelay sensor kinase activity"/>
    <property type="evidence" value="ECO:0007669"/>
    <property type="project" value="InterPro"/>
</dbReference>
<feature type="transmembrane region" description="Helical" evidence="11">
    <location>
        <begin position="12"/>
        <end position="32"/>
    </location>
</feature>
<feature type="domain" description="HAMP" evidence="13">
    <location>
        <begin position="192"/>
        <end position="246"/>
    </location>
</feature>
<dbReference type="InterPro" id="IPR003661">
    <property type="entry name" value="HisK_dim/P_dom"/>
</dbReference>
<comment type="catalytic activity">
    <reaction evidence="1">
        <text>ATP + protein L-histidine = ADP + protein N-phospho-L-histidine.</text>
        <dbReference type="EC" id="2.7.13.3"/>
    </reaction>
</comment>
<keyword evidence="5" id="KW-0808">Transferase</keyword>
<evidence type="ECO:0000256" key="11">
    <source>
        <dbReference type="SAM" id="Phobius"/>
    </source>
</evidence>
<dbReference type="PROSITE" id="PS50109">
    <property type="entry name" value="HIS_KIN"/>
    <property type="match status" value="1"/>
</dbReference>
<comment type="caution">
    <text evidence="14">The sequence shown here is derived from an EMBL/GenBank/DDBJ whole genome shotgun (WGS) entry which is preliminary data.</text>
</comment>
<dbReference type="CDD" id="cd00075">
    <property type="entry name" value="HATPase"/>
    <property type="match status" value="1"/>
</dbReference>
<dbReference type="InterPro" id="IPR050428">
    <property type="entry name" value="TCS_sensor_his_kinase"/>
</dbReference>
<evidence type="ECO:0000256" key="6">
    <source>
        <dbReference type="ARBA" id="ARBA00022692"/>
    </source>
</evidence>
<keyword evidence="7 14" id="KW-0418">Kinase</keyword>
<reference evidence="14" key="2">
    <citation type="submission" date="2021-04" db="EMBL/GenBank/DDBJ databases">
        <authorList>
            <person name="Gilroy R."/>
        </authorList>
    </citation>
    <scope>NUCLEOTIDE SEQUENCE</scope>
    <source>
        <strain evidence="14">CHK192-9172</strain>
    </source>
</reference>
<dbReference type="InterPro" id="IPR036890">
    <property type="entry name" value="HATPase_C_sf"/>
</dbReference>
<sequence>MKHRTIKARITGWFAVLLFIIVAVVLALLAVVSRQVLREDIRGSLTALVEANTQELEYLNPEDTRDVDEGDYFIRYKDGYLEIDDDFCDYDDGIYIALYLNGELIYGENPIALTQEECAFSDGQIRAVERGREKYYVYDERPEADNLQGLWLRGIVNENEGSSTLLRITRLMLPLLPGLAVIAILGGYFISRKALKPVDDICAQADSINAGEDLTRRIRIPDDSEELRRLKDAFNRMFERLNQSFEGEKQFTSDASHELRTPVAVILAECEYALEEQDPEEYKEALQVISHQGRKMSDLIEEMLTFTRIERGTVKIRKERTDLSALASAVEEEQAMIQNGAKTLHLETQEGCYIQADPDLTARMLTNLISNACKYGKENGNVWIRVYEQRNRVVLEVEDDGIGIKEEDLPRIWQRFYRADNARSDNTSVGLGLSLVREIARLHQADTDVRSTLGKGSCFRILFKKEKNEKF</sequence>
<dbReference type="Pfam" id="PF00672">
    <property type="entry name" value="HAMP"/>
    <property type="match status" value="1"/>
</dbReference>
<keyword evidence="6 11" id="KW-0812">Transmembrane</keyword>
<dbReference type="Gene3D" id="6.10.340.10">
    <property type="match status" value="1"/>
</dbReference>
<dbReference type="FunFam" id="1.10.287.130:FF:000001">
    <property type="entry name" value="Two-component sensor histidine kinase"/>
    <property type="match status" value="1"/>
</dbReference>
<dbReference type="Pfam" id="PF00512">
    <property type="entry name" value="HisKA"/>
    <property type="match status" value="1"/>
</dbReference>
<dbReference type="PANTHER" id="PTHR45436">
    <property type="entry name" value="SENSOR HISTIDINE KINASE YKOH"/>
    <property type="match status" value="1"/>
</dbReference>
<keyword evidence="10 11" id="KW-0472">Membrane</keyword>
<evidence type="ECO:0000256" key="1">
    <source>
        <dbReference type="ARBA" id="ARBA00000085"/>
    </source>
</evidence>
<dbReference type="SUPFAM" id="SSF47384">
    <property type="entry name" value="Homodimeric domain of signal transducing histidine kinase"/>
    <property type="match status" value="1"/>
</dbReference>
<keyword evidence="9" id="KW-0902">Two-component regulatory system</keyword>
<dbReference type="CDD" id="cd06225">
    <property type="entry name" value="HAMP"/>
    <property type="match status" value="1"/>
</dbReference>
<evidence type="ECO:0000256" key="3">
    <source>
        <dbReference type="ARBA" id="ARBA00012438"/>
    </source>
</evidence>
<dbReference type="PRINTS" id="PR00344">
    <property type="entry name" value="BCTRLSENSOR"/>
</dbReference>
<dbReference type="EMBL" id="DXCH01000039">
    <property type="protein sequence ID" value="HIZ06584.1"/>
    <property type="molecule type" value="Genomic_DNA"/>
</dbReference>
<protein>
    <recommendedName>
        <fullName evidence="3">histidine kinase</fullName>
        <ecNumber evidence="3">2.7.13.3</ecNumber>
    </recommendedName>
</protein>
<dbReference type="EC" id="2.7.13.3" evidence="3"/>
<dbReference type="Gene3D" id="3.30.565.10">
    <property type="entry name" value="Histidine kinase-like ATPase, C-terminal domain"/>
    <property type="match status" value="1"/>
</dbReference>
<name>A0A9D2D147_9FIRM</name>
<dbReference type="Pfam" id="PF02518">
    <property type="entry name" value="HATPase_c"/>
    <property type="match status" value="1"/>
</dbReference>
<evidence type="ECO:0000256" key="9">
    <source>
        <dbReference type="ARBA" id="ARBA00023012"/>
    </source>
</evidence>
<dbReference type="PANTHER" id="PTHR45436:SF5">
    <property type="entry name" value="SENSOR HISTIDINE KINASE TRCS"/>
    <property type="match status" value="1"/>
</dbReference>
<dbReference type="CDD" id="cd00082">
    <property type="entry name" value="HisKA"/>
    <property type="match status" value="1"/>
</dbReference>
<dbReference type="SMART" id="SM00387">
    <property type="entry name" value="HATPase_c"/>
    <property type="match status" value="1"/>
</dbReference>
<proteinExistence type="predicted"/>
<dbReference type="SMART" id="SM00304">
    <property type="entry name" value="HAMP"/>
    <property type="match status" value="1"/>
</dbReference>
<evidence type="ECO:0000313" key="14">
    <source>
        <dbReference type="EMBL" id="HIZ06584.1"/>
    </source>
</evidence>
<evidence type="ECO:0000313" key="15">
    <source>
        <dbReference type="Proteomes" id="UP000824024"/>
    </source>
</evidence>
<evidence type="ECO:0000256" key="5">
    <source>
        <dbReference type="ARBA" id="ARBA00022679"/>
    </source>
</evidence>
<evidence type="ECO:0000256" key="7">
    <source>
        <dbReference type="ARBA" id="ARBA00022777"/>
    </source>
</evidence>
<dbReference type="SUPFAM" id="SSF55874">
    <property type="entry name" value="ATPase domain of HSP90 chaperone/DNA topoisomerase II/histidine kinase"/>
    <property type="match status" value="1"/>
</dbReference>
<evidence type="ECO:0000259" key="12">
    <source>
        <dbReference type="PROSITE" id="PS50109"/>
    </source>
</evidence>
<dbReference type="FunFam" id="3.30.565.10:FF:000006">
    <property type="entry name" value="Sensor histidine kinase WalK"/>
    <property type="match status" value="1"/>
</dbReference>
<dbReference type="PROSITE" id="PS50885">
    <property type="entry name" value="HAMP"/>
    <property type="match status" value="1"/>
</dbReference>
<dbReference type="Gene3D" id="1.10.287.130">
    <property type="match status" value="1"/>
</dbReference>
<reference evidence="14" key="1">
    <citation type="journal article" date="2021" name="PeerJ">
        <title>Extensive microbial diversity within the chicken gut microbiome revealed by metagenomics and culture.</title>
        <authorList>
            <person name="Gilroy R."/>
            <person name="Ravi A."/>
            <person name="Getino M."/>
            <person name="Pursley I."/>
            <person name="Horton D.L."/>
            <person name="Alikhan N.F."/>
            <person name="Baker D."/>
            <person name="Gharbi K."/>
            <person name="Hall N."/>
            <person name="Watson M."/>
            <person name="Adriaenssens E.M."/>
            <person name="Foster-Nyarko E."/>
            <person name="Jarju S."/>
            <person name="Secka A."/>
            <person name="Antonio M."/>
            <person name="Oren A."/>
            <person name="Chaudhuri R.R."/>
            <person name="La Ragione R."/>
            <person name="Hildebrand F."/>
            <person name="Pallen M.J."/>
        </authorList>
    </citation>
    <scope>NUCLEOTIDE SEQUENCE</scope>
    <source>
        <strain evidence="14">CHK192-9172</strain>
    </source>
</reference>
<evidence type="ECO:0000256" key="10">
    <source>
        <dbReference type="ARBA" id="ARBA00023136"/>
    </source>
</evidence>
<dbReference type="InterPro" id="IPR004358">
    <property type="entry name" value="Sig_transdc_His_kin-like_C"/>
</dbReference>
<dbReference type="InterPro" id="IPR005467">
    <property type="entry name" value="His_kinase_dom"/>
</dbReference>
<dbReference type="InterPro" id="IPR036097">
    <property type="entry name" value="HisK_dim/P_sf"/>
</dbReference>
<organism evidence="14 15">
    <name type="scientific">Candidatus Eubacterium avistercoris</name>
    <dbReference type="NCBI Taxonomy" id="2838567"/>
    <lineage>
        <taxon>Bacteria</taxon>
        <taxon>Bacillati</taxon>
        <taxon>Bacillota</taxon>
        <taxon>Clostridia</taxon>
        <taxon>Eubacteriales</taxon>
        <taxon>Eubacteriaceae</taxon>
        <taxon>Eubacterium</taxon>
    </lineage>
</organism>
<dbReference type="AlphaFoldDB" id="A0A9D2D147"/>
<keyword evidence="8 11" id="KW-1133">Transmembrane helix</keyword>
<evidence type="ECO:0000256" key="8">
    <source>
        <dbReference type="ARBA" id="ARBA00022989"/>
    </source>
</evidence>
<keyword evidence="4" id="KW-0597">Phosphoprotein</keyword>
<comment type="subcellular location">
    <subcellularLocation>
        <location evidence="2">Membrane</location>
    </subcellularLocation>
</comment>
<evidence type="ECO:0000256" key="2">
    <source>
        <dbReference type="ARBA" id="ARBA00004370"/>
    </source>
</evidence>
<dbReference type="Proteomes" id="UP000824024">
    <property type="component" value="Unassembled WGS sequence"/>
</dbReference>
<gene>
    <name evidence="14" type="ORF">IAA08_01455</name>
</gene>